<feature type="transmembrane region" description="Helical" evidence="5">
    <location>
        <begin position="599"/>
        <end position="619"/>
    </location>
</feature>
<evidence type="ECO:0000313" key="9">
    <source>
        <dbReference type="Proteomes" id="UP000033695"/>
    </source>
</evidence>
<dbReference type="STRING" id="1218508.JG29_15390"/>
<dbReference type="InterPro" id="IPR017500">
    <property type="entry name" value="Phage_infect_YhgE_N"/>
</dbReference>
<accession>A0A0F4KQ63</accession>
<dbReference type="Pfam" id="PF12698">
    <property type="entry name" value="ABC2_membrane_3"/>
    <property type="match status" value="1"/>
</dbReference>
<dbReference type="AlphaFoldDB" id="A0A0F4KQ63"/>
<dbReference type="Pfam" id="PF12051">
    <property type="entry name" value="DUF3533"/>
    <property type="match status" value="1"/>
</dbReference>
<dbReference type="InterPro" id="IPR017501">
    <property type="entry name" value="Phage_infect_YhgE_C"/>
</dbReference>
<dbReference type="InterPro" id="IPR023908">
    <property type="entry name" value="xxxLxxG_rpt"/>
</dbReference>
<dbReference type="NCBIfam" id="TIGR03062">
    <property type="entry name" value="pip_yhgE_Cterm"/>
    <property type="match status" value="1"/>
</dbReference>
<dbReference type="InterPro" id="IPR022703">
    <property type="entry name" value="DUF3533"/>
</dbReference>
<feature type="domain" description="ABC-2 type transporter transmembrane" evidence="7">
    <location>
        <begin position="524"/>
        <end position="773"/>
    </location>
</feature>
<dbReference type="PATRIC" id="fig|1218508.4.peg.1532"/>
<reference evidence="8 9" key="1">
    <citation type="submission" date="2014-12" db="EMBL/GenBank/DDBJ databases">
        <title>Comparative genomics of the lactic acid bacteria isolated from the honey bee gut.</title>
        <authorList>
            <person name="Ellegaard K.M."/>
            <person name="Tamarit D."/>
            <person name="Javelind E."/>
            <person name="Olofsson T."/>
            <person name="Andersson S.G."/>
            <person name="Vasquez A."/>
        </authorList>
    </citation>
    <scope>NUCLEOTIDE SEQUENCE [LARGE SCALE GENOMIC DNA]</scope>
    <source>
        <strain evidence="8 9">Hon2</strain>
    </source>
</reference>
<keyword evidence="2 5" id="KW-0812">Transmembrane</keyword>
<name>A0A0F4KQ63_9LACO</name>
<organism evidence="8 9">
    <name type="scientific">Bombilactobacillus mellis</name>
    <dbReference type="NCBI Taxonomy" id="1218508"/>
    <lineage>
        <taxon>Bacteria</taxon>
        <taxon>Bacillati</taxon>
        <taxon>Bacillota</taxon>
        <taxon>Bacilli</taxon>
        <taxon>Lactobacillales</taxon>
        <taxon>Lactobacillaceae</taxon>
        <taxon>Bombilactobacillus</taxon>
    </lineage>
</organism>
<feature type="transmembrane region" description="Helical" evidence="5">
    <location>
        <begin position="668"/>
        <end position="691"/>
    </location>
</feature>
<dbReference type="OrthoDB" id="9811483at2"/>
<protein>
    <submittedName>
        <fullName evidence="8">Phage infection protein</fullName>
    </submittedName>
</protein>
<evidence type="ECO:0000259" key="6">
    <source>
        <dbReference type="Pfam" id="PF12051"/>
    </source>
</evidence>
<keyword evidence="9" id="KW-1185">Reference proteome</keyword>
<proteinExistence type="predicted"/>
<feature type="domain" description="DUF3533" evidence="6">
    <location>
        <begin position="16"/>
        <end position="196"/>
    </location>
</feature>
<dbReference type="PANTHER" id="PTHR43077:SF5">
    <property type="entry name" value="PHAGE INFECTION PROTEIN"/>
    <property type="match status" value="1"/>
</dbReference>
<evidence type="ECO:0000256" key="5">
    <source>
        <dbReference type="SAM" id="Phobius"/>
    </source>
</evidence>
<dbReference type="InterPro" id="IPR013525">
    <property type="entry name" value="ABC2_TM"/>
</dbReference>
<dbReference type="Gene3D" id="1.10.287.950">
    <property type="entry name" value="Methyl-accepting chemotaxis protein"/>
    <property type="match status" value="1"/>
</dbReference>
<evidence type="ECO:0000256" key="2">
    <source>
        <dbReference type="ARBA" id="ARBA00022692"/>
    </source>
</evidence>
<feature type="transmembrane region" description="Helical" evidence="5">
    <location>
        <begin position="639"/>
        <end position="662"/>
    </location>
</feature>
<dbReference type="HOGENOM" id="CLU_004534_1_0_9"/>
<feature type="transmembrane region" description="Helical" evidence="5">
    <location>
        <begin position="698"/>
        <end position="717"/>
    </location>
</feature>
<dbReference type="PANTHER" id="PTHR43077">
    <property type="entry name" value="TRANSPORT PERMEASE YVFS-RELATED"/>
    <property type="match status" value="1"/>
</dbReference>
<dbReference type="GO" id="GO:0016020">
    <property type="term" value="C:membrane"/>
    <property type="evidence" value="ECO:0007669"/>
    <property type="project" value="UniProtKB-SubCell"/>
</dbReference>
<dbReference type="RefSeq" id="WP_045923359.1">
    <property type="nucleotide sequence ID" value="NZ_JBHTHW010000004.1"/>
</dbReference>
<evidence type="ECO:0000256" key="3">
    <source>
        <dbReference type="ARBA" id="ARBA00022989"/>
    </source>
</evidence>
<sequence length="821" mass="86659">MIKKEWKFIGRNRLLLISVVVMTIIPFLYSIFFLKSVWDPYGSTEDLPVAVVNEDRPIHYEGKKLDVGKQAVKKLKKNHQLDWHFVTKKQAEQGLKDKKYYTVITIPQNFSKNAATVLSKHPKKMQLKYKTNDSLNYIGEVISQVGASGLEKQIRSAVTDAYASAMFEQLHVLGAGMKQAASGANQLNNGTVTLSDGLNQYTAGVSQVNDGIQTLNVKVAPLAGGIQQLQQGVQPLASGVNQLANGSNQLSSGLQQLQAALAASNSGDQQAQLNQLTAALPQINSGLQQLNQQLQASSGSLGSMDSLMGQVAGIGTQAQTIGANLQEAGATLQNVSQAAGATQTDPTAVANGISQAVINALGPDSLTAEQQQIITSTVQQAVAQSASQGGQADIAGALQSVAANLQAASAADQQIAANLQAIQQAAPQLQQLNGQIAQLQSSVAQLAQASNVALPGANQAINQLNSGLSNIQVAVNGSGSQPGLVGGAQQLSTGLNQMNQMVPTLTSGIDQLSAGSTQLTDGIQQLAAGASALQENSGTLTSGAQQLANGSDQLGLALTDGAQQVNSIKSGRKNAQMFAAPTKLKHSNYSYVPNYGHALAPYVLSVALYIGALVFNFAYPIRKVSEAGKSATEWFLSKVCVGTVVAVAMGVMEAGLIMVGGLKIDHVFQFFTTAIVFSLCIMFIIMFLSMAFDNPGRFVAMVLLMLQLGGSGGTFPMEITNHFFNVIHPYLPMTYSILSFREAISSGLGTATFVNSIVILLAVMIGALLLLWLTMIVLQKIHLDGISQLDDNQKLQDVEEYYGTPKHALDTGADKNLKTES</sequence>
<keyword evidence="4 5" id="KW-0472">Membrane</keyword>
<feature type="transmembrane region" description="Helical" evidence="5">
    <location>
        <begin position="12"/>
        <end position="34"/>
    </location>
</feature>
<dbReference type="Proteomes" id="UP000033695">
    <property type="component" value="Unassembled WGS sequence"/>
</dbReference>
<evidence type="ECO:0000313" key="8">
    <source>
        <dbReference type="EMBL" id="KJY48193.1"/>
    </source>
</evidence>
<evidence type="ECO:0000256" key="4">
    <source>
        <dbReference type="ARBA" id="ARBA00023136"/>
    </source>
</evidence>
<dbReference type="EMBL" id="JXBZ01000010">
    <property type="protein sequence ID" value="KJY48193.1"/>
    <property type="molecule type" value="Genomic_DNA"/>
</dbReference>
<feature type="transmembrane region" description="Helical" evidence="5">
    <location>
        <begin position="757"/>
        <end position="778"/>
    </location>
</feature>
<evidence type="ECO:0000259" key="7">
    <source>
        <dbReference type="Pfam" id="PF12698"/>
    </source>
</evidence>
<evidence type="ECO:0000256" key="1">
    <source>
        <dbReference type="ARBA" id="ARBA00004141"/>
    </source>
</evidence>
<comment type="subcellular location">
    <subcellularLocation>
        <location evidence="1">Membrane</location>
        <topology evidence="1">Multi-pass membrane protein</topology>
    </subcellularLocation>
</comment>
<comment type="caution">
    <text evidence="8">The sequence shown here is derived from an EMBL/GenBank/DDBJ whole genome shotgun (WGS) entry which is preliminary data.</text>
</comment>
<dbReference type="NCBIfam" id="TIGR03057">
    <property type="entry name" value="xxxLxxG_by_4"/>
    <property type="match status" value="4"/>
</dbReference>
<gene>
    <name evidence="8" type="primary">yhgE</name>
    <name evidence="8" type="ORF">JG29_15390</name>
</gene>
<dbReference type="Gene3D" id="3.40.1710.10">
    <property type="entry name" value="abc type-2 transporter like domain"/>
    <property type="match status" value="1"/>
</dbReference>
<keyword evidence="3 5" id="KW-1133">Transmembrane helix</keyword>
<dbReference type="InterPro" id="IPR051328">
    <property type="entry name" value="T7SS_ABC-Transporter"/>
</dbReference>
<dbReference type="GO" id="GO:0140359">
    <property type="term" value="F:ABC-type transporter activity"/>
    <property type="evidence" value="ECO:0007669"/>
    <property type="project" value="InterPro"/>
</dbReference>
<dbReference type="NCBIfam" id="TIGR03061">
    <property type="entry name" value="pip_yhgE_Nterm"/>
    <property type="match status" value="1"/>
</dbReference>